<keyword evidence="1" id="KW-0805">Transcription regulation</keyword>
<feature type="DNA-binding region" description="H-T-H motif" evidence="4">
    <location>
        <begin position="26"/>
        <end position="45"/>
    </location>
</feature>
<evidence type="ECO:0000256" key="4">
    <source>
        <dbReference type="PROSITE-ProRule" id="PRU00335"/>
    </source>
</evidence>
<dbReference type="Pfam" id="PF17937">
    <property type="entry name" value="TetR_C_28"/>
    <property type="match status" value="1"/>
</dbReference>
<protein>
    <submittedName>
        <fullName evidence="6">TetR family transcriptional regulator</fullName>
    </submittedName>
</protein>
<gene>
    <name evidence="6" type="ORF">B841_12120</name>
</gene>
<keyword evidence="3" id="KW-0804">Transcription</keyword>
<evidence type="ECO:0000256" key="2">
    <source>
        <dbReference type="ARBA" id="ARBA00023125"/>
    </source>
</evidence>
<evidence type="ECO:0000256" key="3">
    <source>
        <dbReference type="ARBA" id="ARBA00023163"/>
    </source>
</evidence>
<reference evidence="6 7" key="1">
    <citation type="submission" date="2012-11" db="EMBL/GenBank/DDBJ databases">
        <title>The complete genome sequence of Corynebacterium maris Coryn-1 (=DSM 45190).</title>
        <authorList>
            <person name="Schaffert L."/>
            <person name="Albersmeier A."/>
            <person name="Kalinowski J."/>
            <person name="Ruckert C."/>
        </authorList>
    </citation>
    <scope>NUCLEOTIDE SEQUENCE [LARGE SCALE GENOMIC DNA]</scope>
    <source>
        <strain evidence="7">Coryn-1</strain>
    </source>
</reference>
<keyword evidence="2 4" id="KW-0238">DNA-binding</keyword>
<accession>S5TM36</accession>
<dbReference type="PRINTS" id="PR00455">
    <property type="entry name" value="HTHTETR"/>
</dbReference>
<dbReference type="GO" id="GO:0003700">
    <property type="term" value="F:DNA-binding transcription factor activity"/>
    <property type="evidence" value="ECO:0007669"/>
    <property type="project" value="TreeGrafter"/>
</dbReference>
<dbReference type="Gene3D" id="1.10.357.10">
    <property type="entry name" value="Tetracycline Repressor, domain 2"/>
    <property type="match status" value="1"/>
</dbReference>
<dbReference type="PANTHER" id="PTHR30055:SF234">
    <property type="entry name" value="HTH-TYPE TRANSCRIPTIONAL REGULATOR BETI"/>
    <property type="match status" value="1"/>
</dbReference>
<dbReference type="InterPro" id="IPR036271">
    <property type="entry name" value="Tet_transcr_reg_TetR-rel_C_sf"/>
</dbReference>
<dbReference type="AlphaFoldDB" id="S5TM36"/>
<organism evidence="6 7">
    <name type="scientific">Corynebacterium maris DSM 45190</name>
    <dbReference type="NCBI Taxonomy" id="1224163"/>
    <lineage>
        <taxon>Bacteria</taxon>
        <taxon>Bacillati</taxon>
        <taxon>Actinomycetota</taxon>
        <taxon>Actinomycetes</taxon>
        <taxon>Mycobacteriales</taxon>
        <taxon>Corynebacteriaceae</taxon>
        <taxon>Corynebacterium</taxon>
    </lineage>
</organism>
<dbReference type="InterPro" id="IPR001647">
    <property type="entry name" value="HTH_TetR"/>
</dbReference>
<name>S5TM36_9CORY</name>
<dbReference type="GO" id="GO:0000976">
    <property type="term" value="F:transcription cis-regulatory region binding"/>
    <property type="evidence" value="ECO:0007669"/>
    <property type="project" value="TreeGrafter"/>
</dbReference>
<dbReference type="Pfam" id="PF00440">
    <property type="entry name" value="TetR_N"/>
    <property type="match status" value="1"/>
</dbReference>
<feature type="domain" description="HTH tetR-type" evidence="5">
    <location>
        <begin position="3"/>
        <end position="63"/>
    </location>
</feature>
<dbReference type="InterPro" id="IPR041479">
    <property type="entry name" value="TetR_CgmR_C"/>
</dbReference>
<evidence type="ECO:0000313" key="6">
    <source>
        <dbReference type="EMBL" id="AGS35896.1"/>
    </source>
</evidence>
<dbReference type="PATRIC" id="fig|1224163.3.peg.2448"/>
<dbReference type="OrthoDB" id="9806334at2"/>
<dbReference type="InterPro" id="IPR009057">
    <property type="entry name" value="Homeodomain-like_sf"/>
</dbReference>
<dbReference type="Proteomes" id="UP000015388">
    <property type="component" value="Chromosome"/>
</dbReference>
<dbReference type="STRING" id="1224163.B841_12120"/>
<dbReference type="RefSeq" id="WP_020935828.1">
    <property type="nucleotide sequence ID" value="NC_021915.1"/>
</dbReference>
<proteinExistence type="predicted"/>
<dbReference type="EMBL" id="CP003924">
    <property type="protein sequence ID" value="AGS35896.1"/>
    <property type="molecule type" value="Genomic_DNA"/>
</dbReference>
<dbReference type="HOGENOM" id="CLU_091687_3_0_11"/>
<keyword evidence="7" id="KW-1185">Reference proteome</keyword>
<dbReference type="PROSITE" id="PS50977">
    <property type="entry name" value="HTH_TETR_2"/>
    <property type="match status" value="1"/>
</dbReference>
<dbReference type="SUPFAM" id="SSF46689">
    <property type="entry name" value="Homeodomain-like"/>
    <property type="match status" value="1"/>
</dbReference>
<evidence type="ECO:0000313" key="7">
    <source>
        <dbReference type="Proteomes" id="UP000015388"/>
    </source>
</evidence>
<dbReference type="PANTHER" id="PTHR30055">
    <property type="entry name" value="HTH-TYPE TRANSCRIPTIONAL REGULATOR RUTR"/>
    <property type="match status" value="1"/>
</dbReference>
<dbReference type="InterPro" id="IPR050109">
    <property type="entry name" value="HTH-type_TetR-like_transc_reg"/>
</dbReference>
<sequence length="180" mass="19990">MRTNKKTQILQAIEEIVEKSGLSAVTYESVSQASGLSKSGLIYHFPSRDDMITDLHRYMAADWDDRLEQIVGCPAAEATPAQRLRGNLAMAAHRATRSDLLVSLDALDHPVHAQIWREVLDKWNPSLDKVGEDDDATARYLVQLVADGLWAGDQLNLVTTTQAQKQALLRAAERLIPDDD</sequence>
<evidence type="ECO:0000259" key="5">
    <source>
        <dbReference type="PROSITE" id="PS50977"/>
    </source>
</evidence>
<evidence type="ECO:0000256" key="1">
    <source>
        <dbReference type="ARBA" id="ARBA00023015"/>
    </source>
</evidence>
<dbReference type="SUPFAM" id="SSF48498">
    <property type="entry name" value="Tetracyclin repressor-like, C-terminal domain"/>
    <property type="match status" value="1"/>
</dbReference>
<dbReference type="eggNOG" id="COG1309">
    <property type="taxonomic scope" value="Bacteria"/>
</dbReference>
<dbReference type="KEGG" id="cmd:B841_12120"/>